<dbReference type="InterPro" id="IPR024072">
    <property type="entry name" value="DHFR-like_dom_sf"/>
</dbReference>
<dbReference type="InterPro" id="IPR002734">
    <property type="entry name" value="RibDG_C"/>
</dbReference>
<accession>A0ABV7Z3V7</accession>
<organism evidence="2 3">
    <name type="scientific">Deinococcus rufus</name>
    <dbReference type="NCBI Taxonomy" id="2136097"/>
    <lineage>
        <taxon>Bacteria</taxon>
        <taxon>Thermotogati</taxon>
        <taxon>Deinococcota</taxon>
        <taxon>Deinococci</taxon>
        <taxon>Deinococcales</taxon>
        <taxon>Deinococcaceae</taxon>
        <taxon>Deinococcus</taxon>
    </lineage>
</organism>
<name>A0ABV7Z3V7_9DEIO</name>
<reference evidence="3" key="1">
    <citation type="journal article" date="2019" name="Int. J. Syst. Evol. Microbiol.">
        <title>The Global Catalogue of Microorganisms (GCM) 10K type strain sequencing project: providing services to taxonomists for standard genome sequencing and annotation.</title>
        <authorList>
            <consortium name="The Broad Institute Genomics Platform"/>
            <consortium name="The Broad Institute Genome Sequencing Center for Infectious Disease"/>
            <person name="Wu L."/>
            <person name="Ma J."/>
        </authorList>
    </citation>
    <scope>NUCLEOTIDE SEQUENCE [LARGE SCALE GENOMIC DNA]</scope>
    <source>
        <strain evidence="3">CCTCC AB 2017081</strain>
    </source>
</reference>
<proteinExistence type="predicted"/>
<dbReference type="EMBL" id="JBHRZG010000004">
    <property type="protein sequence ID" value="MFC3832137.1"/>
    <property type="molecule type" value="Genomic_DNA"/>
</dbReference>
<evidence type="ECO:0000313" key="3">
    <source>
        <dbReference type="Proteomes" id="UP001595803"/>
    </source>
</evidence>
<dbReference type="Pfam" id="PF01872">
    <property type="entry name" value="RibD_C"/>
    <property type="match status" value="1"/>
</dbReference>
<dbReference type="SUPFAM" id="SSF53597">
    <property type="entry name" value="Dihydrofolate reductase-like"/>
    <property type="match status" value="1"/>
</dbReference>
<comment type="caution">
    <text evidence="2">The sequence shown here is derived from an EMBL/GenBank/DDBJ whole genome shotgun (WGS) entry which is preliminary data.</text>
</comment>
<gene>
    <name evidence="2" type="ORF">ACFOSB_04650</name>
</gene>
<keyword evidence="3" id="KW-1185">Reference proteome</keyword>
<protein>
    <submittedName>
        <fullName evidence="2">Dihydrofolate reductase family protein</fullName>
    </submittedName>
</protein>
<evidence type="ECO:0000313" key="2">
    <source>
        <dbReference type="EMBL" id="MFC3832137.1"/>
    </source>
</evidence>
<feature type="domain" description="Bacterial bifunctional deaminase-reductase C-terminal" evidence="1">
    <location>
        <begin position="69"/>
        <end position="170"/>
    </location>
</feature>
<evidence type="ECO:0000259" key="1">
    <source>
        <dbReference type="Pfam" id="PF01872"/>
    </source>
</evidence>
<dbReference type="RefSeq" id="WP_322473392.1">
    <property type="nucleotide sequence ID" value="NZ_JBHRZG010000004.1"/>
</dbReference>
<dbReference type="Gene3D" id="3.40.430.10">
    <property type="entry name" value="Dihydrofolate Reductase, subunit A"/>
    <property type="match status" value="1"/>
</dbReference>
<dbReference type="Proteomes" id="UP001595803">
    <property type="component" value="Unassembled WGS sequence"/>
</dbReference>
<sequence>MRRLIANEEVTLNGMAGDPHLWPNHQTPDYVAEGSAALAGEAELLFGRVTYELMHAAWANQSPPTPISEVMTRARKYVVSGTQTLPAWNNTALLSGDPRRRVHDLKASAGPDLVLLGSLTLLRGLLDAGLVDELHLSVHPLLRGEGPALPLSRTLDAFTLTSHRVYDGGMARVVLTRRTSA</sequence>